<evidence type="ECO:0000256" key="3">
    <source>
        <dbReference type="ARBA" id="ARBA00022723"/>
    </source>
</evidence>
<comment type="cofactor">
    <cofactor evidence="1">
        <name>Mn(2+)</name>
        <dbReference type="ChEBI" id="CHEBI:29035"/>
    </cofactor>
</comment>
<dbReference type="InterPro" id="IPR051674">
    <property type="entry name" value="Malate_Decarboxylase"/>
</dbReference>
<dbReference type="PROSITE" id="PS00331">
    <property type="entry name" value="MALIC_ENZYMES"/>
    <property type="match status" value="1"/>
</dbReference>
<dbReference type="SMART" id="SM01274">
    <property type="entry name" value="malic"/>
    <property type="match status" value="1"/>
</dbReference>
<evidence type="ECO:0000256" key="4">
    <source>
        <dbReference type="ARBA" id="ARBA00023002"/>
    </source>
</evidence>
<gene>
    <name evidence="10" type="ORF">A2845_01730</name>
</gene>
<dbReference type="EMBL" id="MHLI01000005">
    <property type="protein sequence ID" value="OGZ06117.1"/>
    <property type="molecule type" value="Genomic_DNA"/>
</dbReference>
<dbReference type="InterPro" id="IPR037062">
    <property type="entry name" value="Malic_N_dom_sf"/>
</dbReference>
<dbReference type="InterPro" id="IPR012302">
    <property type="entry name" value="Malic_NAD-bd"/>
</dbReference>
<dbReference type="InterPro" id="IPR015884">
    <property type="entry name" value="Malic_enzyme_CS"/>
</dbReference>
<dbReference type="InterPro" id="IPR045213">
    <property type="entry name" value="Malic_NAD-bd_bact_type"/>
</dbReference>
<dbReference type="PANTHER" id="PTHR43237">
    <property type="entry name" value="NADP-DEPENDENT MALIC ENZYME"/>
    <property type="match status" value="1"/>
</dbReference>
<protein>
    <submittedName>
        <fullName evidence="10">Malate dehydrogenase</fullName>
    </submittedName>
</protein>
<dbReference type="GO" id="GO:0004470">
    <property type="term" value="F:malic enzyme activity"/>
    <property type="evidence" value="ECO:0007669"/>
    <property type="project" value="InterPro"/>
</dbReference>
<dbReference type="GO" id="GO:0016616">
    <property type="term" value="F:oxidoreductase activity, acting on the CH-OH group of donors, NAD or NADP as acceptor"/>
    <property type="evidence" value="ECO:0007669"/>
    <property type="project" value="InterPro"/>
</dbReference>
<comment type="cofactor">
    <cofactor evidence="7">
        <name>Mg(2+)</name>
        <dbReference type="ChEBI" id="CHEBI:18420"/>
    </cofactor>
    <cofactor evidence="7">
        <name>Mn(2+)</name>
        <dbReference type="ChEBI" id="CHEBI:29035"/>
    </cofactor>
    <text evidence="7">Divalent metal cations. Prefers magnesium or manganese.</text>
</comment>
<dbReference type="AlphaFoldDB" id="A0A1G2CXX6"/>
<dbReference type="PANTHER" id="PTHR43237:SF4">
    <property type="entry name" value="NADP-DEPENDENT MALIC ENZYME"/>
    <property type="match status" value="1"/>
</dbReference>
<accession>A0A1G2CXX6</accession>
<evidence type="ECO:0000313" key="11">
    <source>
        <dbReference type="Proteomes" id="UP000177122"/>
    </source>
</evidence>
<sequence>MDYNKRSLAQHKKYQGKIEVRSLVSIKNKDDLSLAYTPGVAAVCLAIAKDKRIARTHTLKGRTVAVVSDGSAILGLGNLGALAALPVMEGKAALFKTFADVDAFPIVLDTQDTEEIIATVKAIAPTFGGINLEDIAAPRCFEIEERLKQALDIPVFHDDQHGTAIVVAAAFLNALRVVKKDIRRVRIVINGAGAAAVAVYRMLVRAGVMRGNIIMLDSKGILHADRGGIRGYKQAIAHETNREGRRGGLDVAIEGVDVFIGVSAPNVLTSAMVETMADVPVVFAMANPDPEIAFEVAQKTKIAVLGTGRSDHPNQINNVLIFPGIFRGALDVGAREITEDMKLAAALAIAKLVTKSELSATYIIPKPFDKRVVLAVANAVKKAWRDGGR</sequence>
<dbReference type="InterPro" id="IPR001891">
    <property type="entry name" value="Malic_OxRdtase"/>
</dbReference>
<feature type="binding site" evidence="7">
    <location>
        <position position="133"/>
    </location>
    <ligand>
        <name>a divalent metal cation</name>
        <dbReference type="ChEBI" id="CHEBI:60240"/>
    </ligand>
</feature>
<dbReference type="PIRSF" id="PIRSF000106">
    <property type="entry name" value="ME"/>
    <property type="match status" value="1"/>
</dbReference>
<feature type="domain" description="Malic enzyme NAD-binding" evidence="8">
    <location>
        <begin position="160"/>
        <end position="385"/>
    </location>
</feature>
<dbReference type="FunFam" id="3.40.50.720:FF:000095">
    <property type="entry name" value="NADP-dependent malic enzyme"/>
    <property type="match status" value="1"/>
</dbReference>
<feature type="binding site" evidence="6">
    <location>
        <position position="287"/>
    </location>
    <ligand>
        <name>(S)-malate</name>
        <dbReference type="ChEBI" id="CHEBI:15589"/>
    </ligand>
</feature>
<evidence type="ECO:0000256" key="1">
    <source>
        <dbReference type="ARBA" id="ARBA00001936"/>
    </source>
</evidence>
<dbReference type="SUPFAM" id="SSF53223">
    <property type="entry name" value="Aminoacid dehydrogenase-like, N-terminal domain"/>
    <property type="match status" value="1"/>
</dbReference>
<evidence type="ECO:0000259" key="8">
    <source>
        <dbReference type="SMART" id="SM00919"/>
    </source>
</evidence>
<name>A0A1G2CXX6_9BACT</name>
<dbReference type="InterPro" id="IPR012301">
    <property type="entry name" value="Malic_N_dom"/>
</dbReference>
<keyword evidence="3 7" id="KW-0479">Metal-binding</keyword>
<reference evidence="10 11" key="1">
    <citation type="journal article" date="2016" name="Nat. Commun.">
        <title>Thousands of microbial genomes shed light on interconnected biogeochemical processes in an aquifer system.</title>
        <authorList>
            <person name="Anantharaman K."/>
            <person name="Brown C.T."/>
            <person name="Hug L.A."/>
            <person name="Sharon I."/>
            <person name="Castelle C.J."/>
            <person name="Probst A.J."/>
            <person name="Thomas B.C."/>
            <person name="Singh A."/>
            <person name="Wilkins M.J."/>
            <person name="Karaoz U."/>
            <person name="Brodie E.L."/>
            <person name="Williams K.H."/>
            <person name="Hubbard S.S."/>
            <person name="Banfield J.F."/>
        </authorList>
    </citation>
    <scope>NUCLEOTIDE SEQUENCE [LARGE SCALE GENOMIC DNA]</scope>
</reference>
<dbReference type="Pfam" id="PF03949">
    <property type="entry name" value="Malic_M"/>
    <property type="match status" value="1"/>
</dbReference>
<evidence type="ECO:0000259" key="9">
    <source>
        <dbReference type="SMART" id="SM01274"/>
    </source>
</evidence>
<feature type="domain" description="Malic enzyme N-terminal" evidence="9">
    <location>
        <begin position="15"/>
        <end position="148"/>
    </location>
</feature>
<dbReference type="InterPro" id="IPR046346">
    <property type="entry name" value="Aminoacid_DH-like_N_sf"/>
</dbReference>
<feature type="binding site" evidence="6">
    <location>
        <position position="317"/>
    </location>
    <ligand>
        <name>(S)-malate</name>
        <dbReference type="ChEBI" id="CHEBI:15589"/>
    </ligand>
</feature>
<evidence type="ECO:0000256" key="5">
    <source>
        <dbReference type="PIRSR" id="PIRSR000106-1"/>
    </source>
</evidence>
<dbReference type="Proteomes" id="UP000177122">
    <property type="component" value="Unassembled WGS sequence"/>
</dbReference>
<dbReference type="Gene3D" id="3.40.50.10380">
    <property type="entry name" value="Malic enzyme, N-terminal domain"/>
    <property type="match status" value="1"/>
</dbReference>
<dbReference type="FunFam" id="3.40.50.10380:FF:000003">
    <property type="entry name" value="NADP-dependent malic enzyme"/>
    <property type="match status" value="1"/>
</dbReference>
<dbReference type="SMART" id="SM00919">
    <property type="entry name" value="Malic_M"/>
    <property type="match status" value="1"/>
</dbReference>
<proteinExistence type="inferred from homology"/>
<evidence type="ECO:0000256" key="6">
    <source>
        <dbReference type="PIRSR" id="PIRSR000106-2"/>
    </source>
</evidence>
<feature type="binding site" evidence="7">
    <location>
        <position position="159"/>
    </location>
    <ligand>
        <name>a divalent metal cation</name>
        <dbReference type="ChEBI" id="CHEBI:60240"/>
    </ligand>
</feature>
<comment type="caution">
    <text evidence="10">The sequence shown here is derived from an EMBL/GenBank/DDBJ whole genome shotgun (WGS) entry which is preliminary data.</text>
</comment>
<organism evidence="10 11">
    <name type="scientific">Candidatus Lloydbacteria bacterium RIFCSPHIGHO2_01_FULL_49_22</name>
    <dbReference type="NCBI Taxonomy" id="1798658"/>
    <lineage>
        <taxon>Bacteria</taxon>
        <taxon>Candidatus Lloydiibacteriota</taxon>
    </lineage>
</organism>
<dbReference type="GO" id="GO:0046872">
    <property type="term" value="F:metal ion binding"/>
    <property type="evidence" value="ECO:0007669"/>
    <property type="project" value="UniProtKB-KW"/>
</dbReference>
<dbReference type="CDD" id="cd05311">
    <property type="entry name" value="NAD_bind_2_malic_enz"/>
    <property type="match status" value="1"/>
</dbReference>
<dbReference type="Gene3D" id="3.40.50.720">
    <property type="entry name" value="NAD(P)-binding Rossmann-like Domain"/>
    <property type="match status" value="1"/>
</dbReference>
<keyword evidence="4" id="KW-0560">Oxidoreductase</keyword>
<comment type="similarity">
    <text evidence="2">Belongs to the malic enzymes family.</text>
</comment>
<feature type="binding site" evidence="7">
    <location>
        <position position="134"/>
    </location>
    <ligand>
        <name>a divalent metal cation</name>
        <dbReference type="ChEBI" id="CHEBI:60240"/>
    </ligand>
</feature>
<dbReference type="GO" id="GO:0051287">
    <property type="term" value="F:NAD binding"/>
    <property type="evidence" value="ECO:0007669"/>
    <property type="project" value="InterPro"/>
</dbReference>
<dbReference type="Pfam" id="PF00390">
    <property type="entry name" value="malic"/>
    <property type="match status" value="1"/>
</dbReference>
<feature type="active site" description="Proton donor" evidence="5">
    <location>
        <position position="36"/>
    </location>
</feature>
<dbReference type="SUPFAM" id="SSF51735">
    <property type="entry name" value="NAD(P)-binding Rossmann-fold domains"/>
    <property type="match status" value="1"/>
</dbReference>
<evidence type="ECO:0000256" key="2">
    <source>
        <dbReference type="ARBA" id="ARBA00008785"/>
    </source>
</evidence>
<evidence type="ECO:0000313" key="10">
    <source>
        <dbReference type="EMBL" id="OGZ06117.1"/>
    </source>
</evidence>
<feature type="active site" description="Proton acceptor" evidence="5">
    <location>
        <position position="91"/>
    </location>
</feature>
<dbReference type="InterPro" id="IPR036291">
    <property type="entry name" value="NAD(P)-bd_dom_sf"/>
</dbReference>
<evidence type="ECO:0000256" key="7">
    <source>
        <dbReference type="PIRSR" id="PIRSR000106-3"/>
    </source>
</evidence>